<dbReference type="AlphaFoldDB" id="A0A9W8H601"/>
<keyword evidence="2" id="KW-1133">Transmembrane helix</keyword>
<feature type="compositionally biased region" description="Low complexity" evidence="1">
    <location>
        <begin position="296"/>
        <end position="308"/>
    </location>
</feature>
<reference evidence="3" key="1">
    <citation type="submission" date="2022-07" db="EMBL/GenBank/DDBJ databases">
        <title>Phylogenomic reconstructions and comparative analyses of Kickxellomycotina fungi.</title>
        <authorList>
            <person name="Reynolds N.K."/>
            <person name="Stajich J.E."/>
            <person name="Barry K."/>
            <person name="Grigoriev I.V."/>
            <person name="Crous P."/>
            <person name="Smith M.E."/>
        </authorList>
    </citation>
    <scope>NUCLEOTIDE SEQUENCE</scope>
    <source>
        <strain evidence="3">NBRC 105414</strain>
    </source>
</reference>
<organism evidence="3 4">
    <name type="scientific">Coemansia javaensis</name>
    <dbReference type="NCBI Taxonomy" id="2761396"/>
    <lineage>
        <taxon>Eukaryota</taxon>
        <taxon>Fungi</taxon>
        <taxon>Fungi incertae sedis</taxon>
        <taxon>Zoopagomycota</taxon>
        <taxon>Kickxellomycotina</taxon>
        <taxon>Kickxellomycetes</taxon>
        <taxon>Kickxellales</taxon>
        <taxon>Kickxellaceae</taxon>
        <taxon>Coemansia</taxon>
    </lineage>
</organism>
<protein>
    <recommendedName>
        <fullName evidence="5">CRAL-TRIO domain-containing protein</fullName>
    </recommendedName>
</protein>
<keyword evidence="2" id="KW-0472">Membrane</keyword>
<gene>
    <name evidence="3" type="ORF">H4R18_005124</name>
</gene>
<sequence>MAEALPSVDALDERVARGIAFEAREMHERGRGASAYIQSYVAEYLDDTAGVLRQLHACQGDSGAAARRVARTLAWREAAKVYPARRAGGEALRVDARGLVLVRSRQAPAVAGRLGAAQARTIGALEDARVALRAAYERFGVAARAAVVVRVESVRLADAAAVDGAEAAALAAAHYPRAVARVYVTAASSVLLGHARQALRPALRRLGPALAQHVVFVLDAALAAEAAELGAYIAASRRTAQPPPPLPLPLSALERLRGPADASSLGSDAGDFQTAHEALPPSRSSAVSLPCHARRGSSNSDGASSASTAVGAAGAPKAAMTPVQLASLQRAVLGVQRMLGAIGDGIGAADSRATLAATRARLAHQADVLMSAVAALSLGVARMRPGRADEPDAPDAPAAALLGGGVALRLLLGRRRHAALAALRAVAARALRRAARAGPLLLLAFRHLRLHALVLWAAALLAWNASGAVIWHGLAAQLRRGIACL</sequence>
<dbReference type="EMBL" id="JANBUL010000287">
    <property type="protein sequence ID" value="KAJ2777498.1"/>
    <property type="molecule type" value="Genomic_DNA"/>
</dbReference>
<evidence type="ECO:0000313" key="3">
    <source>
        <dbReference type="EMBL" id="KAJ2777498.1"/>
    </source>
</evidence>
<name>A0A9W8H601_9FUNG</name>
<evidence type="ECO:0000256" key="2">
    <source>
        <dbReference type="SAM" id="Phobius"/>
    </source>
</evidence>
<dbReference type="OrthoDB" id="5594814at2759"/>
<feature type="region of interest" description="Disordered" evidence="1">
    <location>
        <begin position="260"/>
        <end position="308"/>
    </location>
</feature>
<evidence type="ECO:0008006" key="5">
    <source>
        <dbReference type="Google" id="ProtNLM"/>
    </source>
</evidence>
<comment type="caution">
    <text evidence="3">The sequence shown here is derived from an EMBL/GenBank/DDBJ whole genome shotgun (WGS) entry which is preliminary data.</text>
</comment>
<dbReference type="Proteomes" id="UP001140217">
    <property type="component" value="Unassembled WGS sequence"/>
</dbReference>
<keyword evidence="2" id="KW-0812">Transmembrane</keyword>
<accession>A0A9W8H601</accession>
<evidence type="ECO:0000313" key="4">
    <source>
        <dbReference type="Proteomes" id="UP001140217"/>
    </source>
</evidence>
<keyword evidence="4" id="KW-1185">Reference proteome</keyword>
<feature type="transmembrane region" description="Helical" evidence="2">
    <location>
        <begin position="450"/>
        <end position="471"/>
    </location>
</feature>
<evidence type="ECO:0000256" key="1">
    <source>
        <dbReference type="SAM" id="MobiDB-lite"/>
    </source>
</evidence>
<proteinExistence type="predicted"/>